<evidence type="ECO:0000256" key="3">
    <source>
        <dbReference type="ARBA" id="ARBA00022448"/>
    </source>
</evidence>
<evidence type="ECO:0000256" key="5">
    <source>
        <dbReference type="ARBA" id="ARBA00022692"/>
    </source>
</evidence>
<evidence type="ECO:0000256" key="4">
    <source>
        <dbReference type="ARBA" id="ARBA00022461"/>
    </source>
</evidence>
<gene>
    <name evidence="14" type="ORF">X975_01233</name>
</gene>
<dbReference type="EMBL" id="KK118829">
    <property type="protein sequence ID" value="KFM73950.1"/>
    <property type="molecule type" value="Genomic_DNA"/>
</dbReference>
<evidence type="ECO:0000256" key="10">
    <source>
        <dbReference type="ARBA" id="ARBA00023201"/>
    </source>
</evidence>
<keyword evidence="15" id="KW-1185">Reference proteome</keyword>
<comment type="subcellular location">
    <subcellularLocation>
        <location evidence="1">Membrane</location>
        <topology evidence="1">Multi-pass membrane protein</topology>
    </subcellularLocation>
</comment>
<keyword evidence="10 12" id="KW-0739">Sodium transport</keyword>
<dbReference type="OrthoDB" id="6423739at2759"/>
<dbReference type="Pfam" id="PF00858">
    <property type="entry name" value="ASC"/>
    <property type="match status" value="1"/>
</dbReference>
<evidence type="ECO:0000256" key="6">
    <source>
        <dbReference type="ARBA" id="ARBA00022989"/>
    </source>
</evidence>
<dbReference type="OMA" id="SILCTAD"/>
<organism evidence="14 15">
    <name type="scientific">Stegodyphus mimosarum</name>
    <name type="common">African social velvet spider</name>
    <dbReference type="NCBI Taxonomy" id="407821"/>
    <lineage>
        <taxon>Eukaryota</taxon>
        <taxon>Metazoa</taxon>
        <taxon>Ecdysozoa</taxon>
        <taxon>Arthropoda</taxon>
        <taxon>Chelicerata</taxon>
        <taxon>Arachnida</taxon>
        <taxon>Araneae</taxon>
        <taxon>Araneomorphae</taxon>
        <taxon>Entelegynae</taxon>
        <taxon>Eresoidea</taxon>
        <taxon>Eresidae</taxon>
        <taxon>Stegodyphus</taxon>
    </lineage>
</organism>
<dbReference type="AlphaFoldDB" id="A0A087U9B1"/>
<evidence type="ECO:0000256" key="8">
    <source>
        <dbReference type="ARBA" id="ARBA00023065"/>
    </source>
</evidence>
<evidence type="ECO:0000256" key="13">
    <source>
        <dbReference type="SAM" id="Phobius"/>
    </source>
</evidence>
<evidence type="ECO:0000256" key="9">
    <source>
        <dbReference type="ARBA" id="ARBA00023136"/>
    </source>
</evidence>
<sequence>MPSSSNEDKVVETANVKRISLKKYIIKVFMDSTVSVVSSILCTADIRRKIFRTLVLLFCLTGFLYQCATFLQYAFQYPTDLEIAIDKPTAIEAPAYTFCN</sequence>
<keyword evidence="9 13" id="KW-0472">Membrane</keyword>
<evidence type="ECO:0000256" key="12">
    <source>
        <dbReference type="RuleBase" id="RU000679"/>
    </source>
</evidence>
<dbReference type="GO" id="GO:0016020">
    <property type="term" value="C:membrane"/>
    <property type="evidence" value="ECO:0007669"/>
    <property type="project" value="UniProtKB-SubCell"/>
</dbReference>
<keyword evidence="7" id="KW-0915">Sodium</keyword>
<reference evidence="14 15" key="1">
    <citation type="submission" date="2013-11" db="EMBL/GenBank/DDBJ databases">
        <title>Genome sequencing of Stegodyphus mimosarum.</title>
        <authorList>
            <person name="Bechsgaard J."/>
        </authorList>
    </citation>
    <scope>NUCLEOTIDE SEQUENCE [LARGE SCALE GENOMIC DNA]</scope>
</reference>
<feature type="transmembrane region" description="Helical" evidence="13">
    <location>
        <begin position="54"/>
        <end position="75"/>
    </location>
</feature>
<evidence type="ECO:0000313" key="15">
    <source>
        <dbReference type="Proteomes" id="UP000054359"/>
    </source>
</evidence>
<keyword evidence="6 13" id="KW-1133">Transmembrane helix</keyword>
<keyword evidence="8 12" id="KW-0406">Ion transport</keyword>
<evidence type="ECO:0000256" key="11">
    <source>
        <dbReference type="ARBA" id="ARBA00023303"/>
    </source>
</evidence>
<keyword evidence="11 12" id="KW-0407">Ion channel</keyword>
<feature type="non-terminal residue" evidence="14">
    <location>
        <position position="100"/>
    </location>
</feature>
<keyword evidence="4 12" id="KW-0894">Sodium channel</keyword>
<comment type="similarity">
    <text evidence="2 12">Belongs to the amiloride-sensitive sodium channel (TC 1.A.6) family.</text>
</comment>
<evidence type="ECO:0000313" key="14">
    <source>
        <dbReference type="EMBL" id="KFM73950.1"/>
    </source>
</evidence>
<protein>
    <submittedName>
        <fullName evidence="14">Uncharacterized protein</fullName>
    </submittedName>
</protein>
<dbReference type="Proteomes" id="UP000054359">
    <property type="component" value="Unassembled WGS sequence"/>
</dbReference>
<proteinExistence type="inferred from homology"/>
<accession>A0A087U9B1</accession>
<evidence type="ECO:0000256" key="2">
    <source>
        <dbReference type="ARBA" id="ARBA00007193"/>
    </source>
</evidence>
<dbReference type="InterPro" id="IPR001873">
    <property type="entry name" value="ENaC"/>
</dbReference>
<keyword evidence="3 12" id="KW-0813">Transport</keyword>
<dbReference type="GO" id="GO:0005272">
    <property type="term" value="F:sodium channel activity"/>
    <property type="evidence" value="ECO:0007669"/>
    <property type="project" value="UniProtKB-KW"/>
</dbReference>
<evidence type="ECO:0000256" key="1">
    <source>
        <dbReference type="ARBA" id="ARBA00004141"/>
    </source>
</evidence>
<name>A0A087U9B1_STEMI</name>
<keyword evidence="5 12" id="KW-0812">Transmembrane</keyword>
<evidence type="ECO:0000256" key="7">
    <source>
        <dbReference type="ARBA" id="ARBA00023053"/>
    </source>
</evidence>